<proteinExistence type="predicted"/>
<dbReference type="AlphaFoldDB" id="A0A8H5LP97"/>
<comment type="caution">
    <text evidence="1">The sequence shown here is derived from an EMBL/GenBank/DDBJ whole genome shotgun (WGS) entry which is preliminary data.</text>
</comment>
<name>A0A8H5LP97_9AGAR</name>
<keyword evidence="2" id="KW-1185">Reference proteome</keyword>
<sequence>MVDTVVQWSQDAFATMAQASRVRLDSPFALQTLSITDISISTNDLVKLLKMTPELTHLTIGAGNERRGEKVPDPSKILRSIQKTLPLRQLVHLSMTFMDHTIDNDLIGAICHMLESRTTEQKTSKTKNLQLNGRRDLEHFTFKSYFKDPERLLTSMSRFEAIASLPGKKFKLIGHHRVDIDRLVASWAELPMAEDGVDDS</sequence>
<organism evidence="1 2">
    <name type="scientific">Tetrapyrgos nigripes</name>
    <dbReference type="NCBI Taxonomy" id="182062"/>
    <lineage>
        <taxon>Eukaryota</taxon>
        <taxon>Fungi</taxon>
        <taxon>Dikarya</taxon>
        <taxon>Basidiomycota</taxon>
        <taxon>Agaricomycotina</taxon>
        <taxon>Agaricomycetes</taxon>
        <taxon>Agaricomycetidae</taxon>
        <taxon>Agaricales</taxon>
        <taxon>Marasmiineae</taxon>
        <taxon>Marasmiaceae</taxon>
        <taxon>Tetrapyrgos</taxon>
    </lineage>
</organism>
<reference evidence="1 2" key="1">
    <citation type="journal article" date="2020" name="ISME J.">
        <title>Uncovering the hidden diversity of litter-decomposition mechanisms in mushroom-forming fungi.</title>
        <authorList>
            <person name="Floudas D."/>
            <person name="Bentzer J."/>
            <person name="Ahren D."/>
            <person name="Johansson T."/>
            <person name="Persson P."/>
            <person name="Tunlid A."/>
        </authorList>
    </citation>
    <scope>NUCLEOTIDE SEQUENCE [LARGE SCALE GENOMIC DNA]</scope>
    <source>
        <strain evidence="1 2">CBS 291.85</strain>
    </source>
</reference>
<evidence type="ECO:0000313" key="1">
    <source>
        <dbReference type="EMBL" id="KAF5364418.1"/>
    </source>
</evidence>
<dbReference type="EMBL" id="JAACJM010000033">
    <property type="protein sequence ID" value="KAF5364418.1"/>
    <property type="molecule type" value="Genomic_DNA"/>
</dbReference>
<dbReference type="Proteomes" id="UP000559256">
    <property type="component" value="Unassembled WGS sequence"/>
</dbReference>
<gene>
    <name evidence="1" type="ORF">D9758_010684</name>
</gene>
<accession>A0A8H5LP97</accession>
<evidence type="ECO:0000313" key="2">
    <source>
        <dbReference type="Proteomes" id="UP000559256"/>
    </source>
</evidence>
<protein>
    <submittedName>
        <fullName evidence="1">Uncharacterized protein</fullName>
    </submittedName>
</protein>